<name>X1G1G2_9ZZZZ</name>
<dbReference type="EMBL" id="BARU01014667">
    <property type="protein sequence ID" value="GAH35424.1"/>
    <property type="molecule type" value="Genomic_DNA"/>
</dbReference>
<protein>
    <submittedName>
        <fullName evidence="1">Uncharacterized protein</fullName>
    </submittedName>
</protein>
<gene>
    <name evidence="1" type="ORF">S03H2_25746</name>
</gene>
<proteinExistence type="predicted"/>
<sequence>MKKKEINHQSLPITYEKINLKEAGTKFQNIILCYPFNPLKVDFNNIPWIGRYNFPLPKPFCGLIEQCHREGFIVYSDWLSFI</sequence>
<dbReference type="AlphaFoldDB" id="X1G1G2"/>
<feature type="non-terminal residue" evidence="1">
    <location>
        <position position="82"/>
    </location>
</feature>
<comment type="caution">
    <text evidence="1">The sequence shown here is derived from an EMBL/GenBank/DDBJ whole genome shotgun (WGS) entry which is preliminary data.</text>
</comment>
<organism evidence="1">
    <name type="scientific">marine sediment metagenome</name>
    <dbReference type="NCBI Taxonomy" id="412755"/>
    <lineage>
        <taxon>unclassified sequences</taxon>
        <taxon>metagenomes</taxon>
        <taxon>ecological metagenomes</taxon>
    </lineage>
</organism>
<accession>X1G1G2</accession>
<evidence type="ECO:0000313" key="1">
    <source>
        <dbReference type="EMBL" id="GAH35424.1"/>
    </source>
</evidence>
<reference evidence="1" key="1">
    <citation type="journal article" date="2014" name="Front. Microbiol.">
        <title>High frequency of phylogenetically diverse reductive dehalogenase-homologous genes in deep subseafloor sedimentary metagenomes.</title>
        <authorList>
            <person name="Kawai M."/>
            <person name="Futagami T."/>
            <person name="Toyoda A."/>
            <person name="Takaki Y."/>
            <person name="Nishi S."/>
            <person name="Hori S."/>
            <person name="Arai W."/>
            <person name="Tsubouchi T."/>
            <person name="Morono Y."/>
            <person name="Uchiyama I."/>
            <person name="Ito T."/>
            <person name="Fujiyama A."/>
            <person name="Inagaki F."/>
            <person name="Takami H."/>
        </authorList>
    </citation>
    <scope>NUCLEOTIDE SEQUENCE</scope>
    <source>
        <strain evidence="1">Expedition CK06-06</strain>
    </source>
</reference>